<evidence type="ECO:0000313" key="3">
    <source>
        <dbReference type="Proteomes" id="UP000598971"/>
    </source>
</evidence>
<dbReference type="RefSeq" id="WP_171607985.1">
    <property type="nucleotide sequence ID" value="NZ_WHPF01000007.1"/>
</dbReference>
<gene>
    <name evidence="2" type="ORF">GD597_11290</name>
</gene>
<proteinExistence type="predicted"/>
<organism evidence="2 3">
    <name type="scientific">Limnovirga soli</name>
    <dbReference type="NCBI Taxonomy" id="2656915"/>
    <lineage>
        <taxon>Bacteria</taxon>
        <taxon>Pseudomonadati</taxon>
        <taxon>Bacteroidota</taxon>
        <taxon>Chitinophagia</taxon>
        <taxon>Chitinophagales</taxon>
        <taxon>Chitinophagaceae</taxon>
        <taxon>Limnovirga</taxon>
    </lineage>
</organism>
<keyword evidence="3" id="KW-1185">Reference proteome</keyword>
<comment type="caution">
    <text evidence="2">The sequence shown here is derived from an EMBL/GenBank/DDBJ whole genome shotgun (WGS) entry which is preliminary data.</text>
</comment>
<reference evidence="2" key="1">
    <citation type="submission" date="2019-10" db="EMBL/GenBank/DDBJ databases">
        <title>Draft genome sequence of Panacibacter sp. KCS-6.</title>
        <authorList>
            <person name="Yim K.J."/>
        </authorList>
    </citation>
    <scope>NUCLEOTIDE SEQUENCE</scope>
    <source>
        <strain evidence="2">KCS-6</strain>
    </source>
</reference>
<protein>
    <recommendedName>
        <fullName evidence="4">NEAT domain-containing protein</fullName>
    </recommendedName>
</protein>
<sequence>MKKTIVSILSRKFVPSILIASALMAFAPLTGNATSNTPIEVVSNNNTTSVQFAGSAVNGLMFDVKINNLNGDKFKLVVRNGEGEVLFSKDYADKSFSKKIKILKDDSYGSTFSFNIVSDNKALETTYQVNATTKVVDDVIITKL</sequence>
<dbReference type="AlphaFoldDB" id="A0A8J8JU86"/>
<feature type="signal peptide" evidence="1">
    <location>
        <begin position="1"/>
        <end position="27"/>
    </location>
</feature>
<dbReference type="EMBL" id="WHPF01000007">
    <property type="protein sequence ID" value="NNV56045.1"/>
    <property type="molecule type" value="Genomic_DNA"/>
</dbReference>
<dbReference type="Proteomes" id="UP000598971">
    <property type="component" value="Unassembled WGS sequence"/>
</dbReference>
<keyword evidence="1" id="KW-0732">Signal</keyword>
<feature type="chain" id="PRO_5035192506" description="NEAT domain-containing protein" evidence="1">
    <location>
        <begin position="28"/>
        <end position="144"/>
    </location>
</feature>
<evidence type="ECO:0008006" key="4">
    <source>
        <dbReference type="Google" id="ProtNLM"/>
    </source>
</evidence>
<evidence type="ECO:0000256" key="1">
    <source>
        <dbReference type="SAM" id="SignalP"/>
    </source>
</evidence>
<evidence type="ECO:0000313" key="2">
    <source>
        <dbReference type="EMBL" id="NNV56045.1"/>
    </source>
</evidence>
<name>A0A8J8JU86_9BACT</name>
<accession>A0A8J8JU86</accession>